<sequence length="488" mass="55967">MAKEIRTRYAPSPTGHLHIGGARTALFNYLFAKHHGGSFIVRIEDTDQTRNKENADEEQMKNLKWLGVEWVEGTDLGGPYGPYRQMERLDIYRKYIDQLLAEGKAYYCYASKEELDAEREEQLARGETPRILEKHRHVTEEQRIQYEAEGRIPSIHFLVKEDREYVVDDMIRGQVTFNSNEMGDFVICRPDGIPTYNFAVVIDDYLMKISHVIRGEEHLSNTPRQLMIYEAFGWEAPLFAHLALILNQDGKKMSKRDESILQFIEQYRELGFLPEAIVNFLVLLGWSPGGEEEIFGMEDLIKLFSADRVSKSPAVFDATKMNWMNNFYLKRQPLEVITEMCIPHLVKAGFIEESLTEERQSWVRSIVGLYQEQMSYCAQIVPLAALFFLDEVVYDEEATLVLKEAQLPEVLTSFVKHLSAQDAYNVDVIKAALKEVQKETGHKGKALFMPVRVAATGQAHGRDLAETLYLLGRDKVIARTNQVIANGK</sequence>
<evidence type="ECO:0000256" key="1">
    <source>
        <dbReference type="ARBA" id="ARBA00004496"/>
    </source>
</evidence>
<dbReference type="NCBIfam" id="TIGR00464">
    <property type="entry name" value="gltX_bact"/>
    <property type="match status" value="1"/>
</dbReference>
<reference evidence="15" key="2">
    <citation type="submission" date="2015-07" db="EMBL/GenBank/DDBJ databases">
        <title>MeaNS - Measles Nucleotide Surveillance Program.</title>
        <authorList>
            <person name="Tran T."/>
            <person name="Druce J."/>
        </authorList>
    </citation>
    <scope>NUCLEOTIDE SEQUENCE</scope>
    <source>
        <strain evidence="15">DSM 9887</strain>
    </source>
</reference>
<evidence type="ECO:0000256" key="2">
    <source>
        <dbReference type="ARBA" id="ARBA00007894"/>
    </source>
</evidence>
<dbReference type="InterPro" id="IPR020751">
    <property type="entry name" value="aa-tRNA-synth_I_codon-bd_sub2"/>
</dbReference>
<dbReference type="InterPro" id="IPR014729">
    <property type="entry name" value="Rossmann-like_a/b/a_fold"/>
</dbReference>
<dbReference type="STRING" id="54915.ADS79_30265"/>
<reference evidence="16" key="1">
    <citation type="submission" date="2015-07" db="EMBL/GenBank/DDBJ databases">
        <title>Genome sequencing project for genomic taxonomy and phylogenomics of Bacillus-like bacteria.</title>
        <authorList>
            <person name="Liu B."/>
            <person name="Wang J."/>
            <person name="Zhu Y."/>
            <person name="Liu G."/>
            <person name="Chen Q."/>
            <person name="Chen Z."/>
            <person name="Lan J."/>
            <person name="Che J."/>
            <person name="Ge C."/>
            <person name="Shi H."/>
            <person name="Pan Z."/>
            <person name="Liu X."/>
        </authorList>
    </citation>
    <scope>NUCLEOTIDE SEQUENCE [LARGE SCALE GENOMIC DNA]</scope>
    <source>
        <strain evidence="16">DSM 9887</strain>
    </source>
</reference>
<evidence type="ECO:0000313" key="17">
    <source>
        <dbReference type="Proteomes" id="UP000319578"/>
    </source>
</evidence>
<comment type="caution">
    <text evidence="15">The sequence shown here is derived from an EMBL/GenBank/DDBJ whole genome shotgun (WGS) entry which is preliminary data.</text>
</comment>
<keyword evidence="7 11" id="KW-0067">ATP-binding</keyword>
<evidence type="ECO:0000313" key="14">
    <source>
        <dbReference type="EMBL" id="GED72506.1"/>
    </source>
</evidence>
<dbReference type="RefSeq" id="WP_049742209.1">
    <property type="nucleotide sequence ID" value="NZ_BJON01000030.1"/>
</dbReference>
<dbReference type="GO" id="GO:0000049">
    <property type="term" value="F:tRNA binding"/>
    <property type="evidence" value="ECO:0007669"/>
    <property type="project" value="InterPro"/>
</dbReference>
<dbReference type="PROSITE" id="PS00178">
    <property type="entry name" value="AA_TRNA_LIGASE_I"/>
    <property type="match status" value="1"/>
</dbReference>
<dbReference type="OrthoDB" id="9807503at2"/>
<comment type="catalytic activity">
    <reaction evidence="10 11">
        <text>tRNA(Glu) + L-glutamate + ATP = L-glutamyl-tRNA(Glu) + AMP + diphosphate</text>
        <dbReference type="Rhea" id="RHEA:23540"/>
        <dbReference type="Rhea" id="RHEA-COMP:9663"/>
        <dbReference type="Rhea" id="RHEA-COMP:9680"/>
        <dbReference type="ChEBI" id="CHEBI:29985"/>
        <dbReference type="ChEBI" id="CHEBI:30616"/>
        <dbReference type="ChEBI" id="CHEBI:33019"/>
        <dbReference type="ChEBI" id="CHEBI:78442"/>
        <dbReference type="ChEBI" id="CHEBI:78520"/>
        <dbReference type="ChEBI" id="CHEBI:456215"/>
        <dbReference type="EC" id="6.1.1.17"/>
    </reaction>
</comment>
<evidence type="ECO:0000313" key="16">
    <source>
        <dbReference type="Proteomes" id="UP000036834"/>
    </source>
</evidence>
<dbReference type="HAMAP" id="MF_00022">
    <property type="entry name" value="Glu_tRNA_synth_type1"/>
    <property type="match status" value="1"/>
</dbReference>
<evidence type="ECO:0000256" key="9">
    <source>
        <dbReference type="ARBA" id="ARBA00023146"/>
    </source>
</evidence>
<evidence type="ECO:0000256" key="11">
    <source>
        <dbReference type="HAMAP-Rule" id="MF_00022"/>
    </source>
</evidence>
<dbReference type="EMBL" id="LGIQ01000013">
    <property type="protein sequence ID" value="KNB69072.1"/>
    <property type="molecule type" value="Genomic_DNA"/>
</dbReference>
<feature type="binding site" evidence="11">
    <location>
        <position position="255"/>
    </location>
    <ligand>
        <name>ATP</name>
        <dbReference type="ChEBI" id="CHEBI:30616"/>
    </ligand>
</feature>
<feature type="short sequence motif" description="'HIGH' region" evidence="11">
    <location>
        <begin position="11"/>
        <end position="21"/>
    </location>
</feature>
<dbReference type="Proteomes" id="UP000036834">
    <property type="component" value="Unassembled WGS sequence"/>
</dbReference>
<protein>
    <recommendedName>
        <fullName evidence="11">Glutamate--tRNA ligase</fullName>
        <ecNumber evidence="11">6.1.1.17</ecNumber>
    </recommendedName>
    <alternativeName>
        <fullName evidence="11">Glutamyl-tRNA synthetase</fullName>
        <shortName evidence="11">GluRS</shortName>
    </alternativeName>
</protein>
<reference evidence="14 17" key="3">
    <citation type="submission" date="2019-06" db="EMBL/GenBank/DDBJ databases">
        <title>Whole genome shotgun sequence of Brevibacillus reuszeri NBRC 15719.</title>
        <authorList>
            <person name="Hosoyama A."/>
            <person name="Uohara A."/>
            <person name="Ohji S."/>
            <person name="Ichikawa N."/>
        </authorList>
    </citation>
    <scope>NUCLEOTIDE SEQUENCE [LARGE SCALE GENOMIC DNA]</scope>
    <source>
        <strain evidence="14 17">NBRC 15719</strain>
    </source>
</reference>
<evidence type="ECO:0000259" key="13">
    <source>
        <dbReference type="Pfam" id="PF19269"/>
    </source>
</evidence>
<dbReference type="InterPro" id="IPR045462">
    <property type="entry name" value="aa-tRNA-synth_I_cd-bd"/>
</dbReference>
<keyword evidence="4 11" id="KW-0963">Cytoplasm</keyword>
<dbReference type="GO" id="GO:0005829">
    <property type="term" value="C:cytosol"/>
    <property type="evidence" value="ECO:0007669"/>
    <property type="project" value="TreeGrafter"/>
</dbReference>
<dbReference type="GO" id="GO:0008270">
    <property type="term" value="F:zinc ion binding"/>
    <property type="evidence" value="ECO:0007669"/>
    <property type="project" value="InterPro"/>
</dbReference>
<evidence type="ECO:0000256" key="8">
    <source>
        <dbReference type="ARBA" id="ARBA00022917"/>
    </source>
</evidence>
<keyword evidence="17" id="KW-1185">Reference proteome</keyword>
<dbReference type="GO" id="GO:0006424">
    <property type="term" value="P:glutamyl-tRNA aminoacylation"/>
    <property type="evidence" value="ECO:0007669"/>
    <property type="project" value="UniProtKB-UniRule"/>
</dbReference>
<dbReference type="Pfam" id="PF00749">
    <property type="entry name" value="tRNA-synt_1c"/>
    <property type="match status" value="1"/>
</dbReference>
<feature type="domain" description="Glutamyl/glutaminyl-tRNA synthetase class Ib catalytic" evidence="12">
    <location>
        <begin position="4"/>
        <end position="323"/>
    </location>
</feature>
<dbReference type="PATRIC" id="fig|54915.3.peg.149"/>
<comment type="subcellular location">
    <subcellularLocation>
        <location evidence="1 11">Cytoplasm</location>
    </subcellularLocation>
</comment>
<dbReference type="Proteomes" id="UP000319578">
    <property type="component" value="Unassembled WGS sequence"/>
</dbReference>
<dbReference type="InterPro" id="IPR020058">
    <property type="entry name" value="Glu/Gln-tRNA-synth_Ib_cat-dom"/>
</dbReference>
<dbReference type="InterPro" id="IPR001412">
    <property type="entry name" value="aa-tRNA-synth_I_CS"/>
</dbReference>
<evidence type="ECO:0000256" key="4">
    <source>
        <dbReference type="ARBA" id="ARBA00022490"/>
    </source>
</evidence>
<dbReference type="EC" id="6.1.1.17" evidence="11"/>
<dbReference type="FunFam" id="3.40.50.620:FF:000007">
    <property type="entry name" value="Glutamate--tRNA ligase"/>
    <property type="match status" value="1"/>
</dbReference>
<comment type="caution">
    <text evidence="11">Lacks conserved residue(s) required for the propagation of feature annotation.</text>
</comment>
<comment type="similarity">
    <text evidence="2 11">Belongs to the class-I aminoacyl-tRNA synthetase family. Glutamate--tRNA ligase type 1 subfamily.</text>
</comment>
<dbReference type="SUPFAM" id="SSF48163">
    <property type="entry name" value="An anticodon-binding domain of class I aminoacyl-tRNA synthetases"/>
    <property type="match status" value="1"/>
</dbReference>
<evidence type="ECO:0000256" key="7">
    <source>
        <dbReference type="ARBA" id="ARBA00022840"/>
    </source>
</evidence>
<evidence type="ECO:0000256" key="6">
    <source>
        <dbReference type="ARBA" id="ARBA00022741"/>
    </source>
</evidence>
<dbReference type="InterPro" id="IPR008925">
    <property type="entry name" value="aa_tRNA-synth_I_cd-bd_sf"/>
</dbReference>
<feature type="short sequence motif" description="'KMSKS' region" evidence="11">
    <location>
        <begin position="252"/>
        <end position="256"/>
    </location>
</feature>
<dbReference type="SUPFAM" id="SSF52374">
    <property type="entry name" value="Nucleotidylyl transferase"/>
    <property type="match status" value="1"/>
</dbReference>
<name>A0A0K9YK90_9BACL</name>
<dbReference type="Gene3D" id="1.10.10.350">
    <property type="match status" value="1"/>
</dbReference>
<dbReference type="PANTHER" id="PTHR43311">
    <property type="entry name" value="GLUTAMATE--TRNA LIGASE"/>
    <property type="match status" value="1"/>
</dbReference>
<dbReference type="PRINTS" id="PR00987">
    <property type="entry name" value="TRNASYNTHGLU"/>
</dbReference>
<accession>A0A0K9YK90</accession>
<dbReference type="InterPro" id="IPR004527">
    <property type="entry name" value="Glu-tRNA-ligase_bac/mito"/>
</dbReference>
<dbReference type="EMBL" id="BJON01000030">
    <property type="protein sequence ID" value="GED72506.1"/>
    <property type="molecule type" value="Genomic_DNA"/>
</dbReference>
<feature type="domain" description="Aminoacyl-tRNA synthetase class I anticodon-binding" evidence="13">
    <location>
        <begin position="338"/>
        <end position="483"/>
    </location>
</feature>
<gene>
    <name evidence="11 14" type="primary">gltX</name>
    <name evidence="15" type="ORF">ADS79_30265</name>
    <name evidence="14" type="ORF">BRE01_62080</name>
</gene>
<keyword evidence="8 11" id="KW-0648">Protein biosynthesis</keyword>
<dbReference type="FunFam" id="1.10.10.350:FF:000002">
    <property type="entry name" value="Glutamate--tRNA ligase"/>
    <property type="match status" value="1"/>
</dbReference>
<proteinExistence type="inferred from homology"/>
<dbReference type="GO" id="GO:0005524">
    <property type="term" value="F:ATP binding"/>
    <property type="evidence" value="ECO:0007669"/>
    <property type="project" value="UniProtKB-UniRule"/>
</dbReference>
<dbReference type="InterPro" id="IPR033910">
    <property type="entry name" value="GluRS_core"/>
</dbReference>
<organism evidence="15 16">
    <name type="scientific">Brevibacillus reuszeri</name>
    <dbReference type="NCBI Taxonomy" id="54915"/>
    <lineage>
        <taxon>Bacteria</taxon>
        <taxon>Bacillati</taxon>
        <taxon>Bacillota</taxon>
        <taxon>Bacilli</taxon>
        <taxon>Bacillales</taxon>
        <taxon>Paenibacillaceae</taxon>
        <taxon>Brevibacillus</taxon>
    </lineage>
</organism>
<evidence type="ECO:0000256" key="10">
    <source>
        <dbReference type="ARBA" id="ARBA00048351"/>
    </source>
</evidence>
<dbReference type="AlphaFoldDB" id="A0A0K9YK90"/>
<dbReference type="InterPro" id="IPR000924">
    <property type="entry name" value="Glu/Gln-tRNA-synth"/>
</dbReference>
<keyword evidence="9 11" id="KW-0030">Aminoacyl-tRNA synthetase</keyword>
<dbReference type="GO" id="GO:0004818">
    <property type="term" value="F:glutamate-tRNA ligase activity"/>
    <property type="evidence" value="ECO:0007669"/>
    <property type="project" value="UniProtKB-UniRule"/>
</dbReference>
<dbReference type="CDD" id="cd00808">
    <property type="entry name" value="GluRS_core"/>
    <property type="match status" value="1"/>
</dbReference>
<dbReference type="InterPro" id="IPR049940">
    <property type="entry name" value="GluQ/Sye"/>
</dbReference>
<dbReference type="PANTHER" id="PTHR43311:SF2">
    <property type="entry name" value="GLUTAMATE--TRNA LIGASE, MITOCHONDRIAL-RELATED"/>
    <property type="match status" value="1"/>
</dbReference>
<keyword evidence="5 11" id="KW-0436">Ligase</keyword>
<dbReference type="Pfam" id="PF19269">
    <property type="entry name" value="Anticodon_2"/>
    <property type="match status" value="1"/>
</dbReference>
<dbReference type="Gene3D" id="3.40.50.620">
    <property type="entry name" value="HUPs"/>
    <property type="match status" value="1"/>
</dbReference>
<evidence type="ECO:0000259" key="12">
    <source>
        <dbReference type="Pfam" id="PF00749"/>
    </source>
</evidence>
<evidence type="ECO:0000313" key="15">
    <source>
        <dbReference type="EMBL" id="KNB69072.1"/>
    </source>
</evidence>
<evidence type="ECO:0000256" key="5">
    <source>
        <dbReference type="ARBA" id="ARBA00022598"/>
    </source>
</evidence>
<keyword evidence="6 11" id="KW-0547">Nucleotide-binding</keyword>
<comment type="function">
    <text evidence="11">Catalyzes the attachment of glutamate to tRNA(Glu) in a two-step reaction: glutamate is first activated by ATP to form Glu-AMP and then transferred to the acceptor end of tRNA(Glu).</text>
</comment>
<evidence type="ECO:0000256" key="3">
    <source>
        <dbReference type="ARBA" id="ARBA00011245"/>
    </source>
</evidence>
<comment type="subunit">
    <text evidence="3 11">Monomer.</text>
</comment>